<sequence>MGTPMTEKELADGRFLESVAKGEVDKVQDMLRGGQSLQATNESGETCIHMAVSNADEVMLNLLIGQAEAPVDKADKKGARPVTIAIQQNNAKAFETLYAKGADITKVNEKDKTTLLHTAVWAGHEEMVAVLLRTGRFKGALLEAEDYDGRTALHQAAFRASGEVCKMLIDAGAEGVGIPDKFAMKPANLAERSGRKKSKEYLLQCEAAFDATLAAVKLRGKIKSKEATATGVER</sequence>
<evidence type="ECO:0000256" key="1">
    <source>
        <dbReference type="ARBA" id="ARBA00022737"/>
    </source>
</evidence>
<protein>
    <submittedName>
        <fullName evidence="5">Uncharacterized protein</fullName>
    </submittedName>
</protein>
<dbReference type="InterPro" id="IPR002110">
    <property type="entry name" value="Ankyrin_rpt"/>
</dbReference>
<dbReference type="Pfam" id="PF12796">
    <property type="entry name" value="Ank_2"/>
    <property type="match status" value="2"/>
</dbReference>
<dbReference type="PROSITE" id="PS50297">
    <property type="entry name" value="ANK_REP_REGION"/>
    <property type="match status" value="1"/>
</dbReference>
<keyword evidence="1" id="KW-0677">Repeat</keyword>
<dbReference type="InterPro" id="IPR036770">
    <property type="entry name" value="Ankyrin_rpt-contain_sf"/>
</dbReference>
<evidence type="ECO:0000256" key="2">
    <source>
        <dbReference type="ARBA" id="ARBA00023043"/>
    </source>
</evidence>
<evidence type="ECO:0000313" key="4">
    <source>
        <dbReference type="EMBL" id="CAE2257720.1"/>
    </source>
</evidence>
<name>A0A6T8CDP3_9EUKA</name>
<dbReference type="PROSITE" id="PS50088">
    <property type="entry name" value="ANK_REPEAT"/>
    <property type="match status" value="2"/>
</dbReference>
<dbReference type="PANTHER" id="PTHR24198">
    <property type="entry name" value="ANKYRIN REPEAT AND PROTEIN KINASE DOMAIN-CONTAINING PROTEIN"/>
    <property type="match status" value="1"/>
</dbReference>
<dbReference type="EMBL" id="HBKO01034853">
    <property type="protein sequence ID" value="CAE2257720.1"/>
    <property type="molecule type" value="Transcribed_RNA"/>
</dbReference>
<reference evidence="5" key="1">
    <citation type="submission" date="2021-01" db="EMBL/GenBank/DDBJ databases">
        <authorList>
            <person name="Corre E."/>
            <person name="Pelletier E."/>
            <person name="Niang G."/>
            <person name="Scheremetjew M."/>
            <person name="Finn R."/>
            <person name="Kale V."/>
            <person name="Holt S."/>
            <person name="Cochrane G."/>
            <person name="Meng A."/>
            <person name="Brown T."/>
            <person name="Cohen L."/>
        </authorList>
    </citation>
    <scope>NUCLEOTIDE SEQUENCE</scope>
    <source>
        <strain evidence="5">UIO037</strain>
    </source>
</reference>
<dbReference type="AlphaFoldDB" id="A0A6T8CDP3"/>
<evidence type="ECO:0000256" key="3">
    <source>
        <dbReference type="PROSITE-ProRule" id="PRU00023"/>
    </source>
</evidence>
<dbReference type="EMBL" id="HBKO01034854">
    <property type="protein sequence ID" value="CAE2257723.1"/>
    <property type="molecule type" value="Transcribed_RNA"/>
</dbReference>
<feature type="repeat" description="ANK" evidence="3">
    <location>
        <begin position="148"/>
        <end position="174"/>
    </location>
</feature>
<evidence type="ECO:0000313" key="5">
    <source>
        <dbReference type="EMBL" id="CAE2257723.1"/>
    </source>
</evidence>
<proteinExistence type="predicted"/>
<dbReference type="Gene3D" id="1.25.40.20">
    <property type="entry name" value="Ankyrin repeat-containing domain"/>
    <property type="match status" value="2"/>
</dbReference>
<gene>
    <name evidence="4" type="ORF">CPOL0286_LOCUS15866</name>
    <name evidence="5" type="ORF">CPOL0286_LOCUS15867</name>
</gene>
<accession>A0A6T8CDP3</accession>
<dbReference type="PANTHER" id="PTHR24198:SF165">
    <property type="entry name" value="ANKYRIN REPEAT-CONTAINING PROTEIN-RELATED"/>
    <property type="match status" value="1"/>
</dbReference>
<keyword evidence="2 3" id="KW-0040">ANK repeat</keyword>
<feature type="repeat" description="ANK" evidence="3">
    <location>
        <begin position="77"/>
        <end position="109"/>
    </location>
</feature>
<organism evidence="5">
    <name type="scientific">Prymnesium polylepis</name>
    <dbReference type="NCBI Taxonomy" id="72548"/>
    <lineage>
        <taxon>Eukaryota</taxon>
        <taxon>Haptista</taxon>
        <taxon>Haptophyta</taxon>
        <taxon>Prymnesiophyceae</taxon>
        <taxon>Prymnesiales</taxon>
        <taxon>Prymnesiaceae</taxon>
        <taxon>Prymnesium</taxon>
    </lineage>
</organism>
<dbReference type="SMART" id="SM00248">
    <property type="entry name" value="ANK"/>
    <property type="match status" value="4"/>
</dbReference>
<dbReference type="SUPFAM" id="SSF48403">
    <property type="entry name" value="Ankyrin repeat"/>
    <property type="match status" value="1"/>
</dbReference>